<keyword evidence="4" id="KW-0804">Transcription</keyword>
<dbReference type="Proteomes" id="UP000026941">
    <property type="component" value="Unassembled WGS sequence"/>
</dbReference>
<evidence type="ECO:0000256" key="3">
    <source>
        <dbReference type="ARBA" id="ARBA00023125"/>
    </source>
</evidence>
<evidence type="ECO:0000259" key="5">
    <source>
        <dbReference type="PROSITE" id="PS50931"/>
    </source>
</evidence>
<dbReference type="SUPFAM" id="SSF46785">
    <property type="entry name" value="Winged helix' DNA-binding domain"/>
    <property type="match status" value="2"/>
</dbReference>
<dbReference type="PANTHER" id="PTHR30126">
    <property type="entry name" value="HTH-TYPE TRANSCRIPTIONAL REGULATOR"/>
    <property type="match status" value="1"/>
</dbReference>
<keyword evidence="2" id="KW-0805">Transcription regulation</keyword>
<sequence>MVSTFDLSLRHLDAALAVLRQGSISGASAAVNLSQPALTQALAKLEALLGHRLFDRQPSGASPTQAGHLFLARVERGLERIIDSGRRLRRSARLKPIAYLERLVSMGQFHALAAVEKAGSYSLAAREIGLSQPSVHRAVKELEAILGLPLVFRAGRSMRPTPAGMRLVSAIRLMAAELQAGFDELAALEQAGAGTIRIGALPLPRAGLLPEALAGFTRNHPYTAITIIEGPYSDLLAALRNGEIDMVVGALRDPAPTRDILQRPLFEDDLFIVARSRHPLAGSSDPDPADLANYPWVIGAQGSPMRARWEALFIDPALPARRIECSSILMARWLLLDGDWLALMSTDQFRIEQASGLLAPIGGPVQGSRRQIGVTTRADWLPTAAQADLLSELTIAGAKRSSGI</sequence>
<dbReference type="InterPro" id="IPR005119">
    <property type="entry name" value="LysR_subst-bd"/>
</dbReference>
<dbReference type="Gene3D" id="1.10.10.10">
    <property type="entry name" value="Winged helix-like DNA-binding domain superfamily/Winged helix DNA-binding domain"/>
    <property type="match status" value="2"/>
</dbReference>
<dbReference type="Pfam" id="PF03466">
    <property type="entry name" value="LysR_substrate"/>
    <property type="match status" value="1"/>
</dbReference>
<feature type="domain" description="HTH lysR-type" evidence="5">
    <location>
        <begin position="7"/>
        <end position="64"/>
    </location>
</feature>
<dbReference type="RefSeq" id="WP_007691424.1">
    <property type="nucleotide sequence ID" value="NZ_BAYX01000005.1"/>
</dbReference>
<proteinExistence type="inferred from homology"/>
<dbReference type="PROSITE" id="PS50931">
    <property type="entry name" value="HTH_LYSR"/>
    <property type="match status" value="2"/>
</dbReference>
<dbReference type="Pfam" id="PF00126">
    <property type="entry name" value="HTH_1"/>
    <property type="match status" value="2"/>
</dbReference>
<dbReference type="AlphaFoldDB" id="A0AA87QCI1"/>
<feature type="domain" description="HTH lysR-type" evidence="5">
    <location>
        <begin position="104"/>
        <end position="161"/>
    </location>
</feature>
<comment type="caution">
    <text evidence="6">The sequence shown here is derived from an EMBL/GenBank/DDBJ whole genome shotgun (WGS) entry which is preliminary data.</text>
</comment>
<organism evidence="6 7">
    <name type="scientific">Rhizobium rhizogenes NBRC 13257</name>
    <dbReference type="NCBI Taxonomy" id="1220581"/>
    <lineage>
        <taxon>Bacteria</taxon>
        <taxon>Pseudomonadati</taxon>
        <taxon>Pseudomonadota</taxon>
        <taxon>Alphaproteobacteria</taxon>
        <taxon>Hyphomicrobiales</taxon>
        <taxon>Rhizobiaceae</taxon>
        <taxon>Rhizobium/Agrobacterium group</taxon>
        <taxon>Rhizobium</taxon>
    </lineage>
</organism>
<dbReference type="Gene3D" id="3.40.190.10">
    <property type="entry name" value="Periplasmic binding protein-like II"/>
    <property type="match status" value="2"/>
</dbReference>
<evidence type="ECO:0000256" key="2">
    <source>
        <dbReference type="ARBA" id="ARBA00023015"/>
    </source>
</evidence>
<dbReference type="InterPro" id="IPR036388">
    <property type="entry name" value="WH-like_DNA-bd_sf"/>
</dbReference>
<dbReference type="EMBL" id="BAYX01000005">
    <property type="protein sequence ID" value="GAJ92933.1"/>
    <property type="molecule type" value="Genomic_DNA"/>
</dbReference>
<dbReference type="GO" id="GO:0000976">
    <property type="term" value="F:transcription cis-regulatory region binding"/>
    <property type="evidence" value="ECO:0007669"/>
    <property type="project" value="TreeGrafter"/>
</dbReference>
<protein>
    <submittedName>
        <fullName evidence="6">LysR family transcriptional regulator</fullName>
    </submittedName>
</protein>
<accession>A0AA87QCI1</accession>
<dbReference type="PANTHER" id="PTHR30126:SF98">
    <property type="entry name" value="HTH-TYPE TRANSCRIPTIONAL ACTIVATOR BAUR"/>
    <property type="match status" value="1"/>
</dbReference>
<comment type="similarity">
    <text evidence="1">Belongs to the LysR transcriptional regulatory family.</text>
</comment>
<dbReference type="InterPro" id="IPR000847">
    <property type="entry name" value="LysR_HTH_N"/>
</dbReference>
<dbReference type="PRINTS" id="PR00039">
    <property type="entry name" value="HTHLYSR"/>
</dbReference>
<gene>
    <name evidence="6" type="ORF">RRH01S_05_00040</name>
</gene>
<name>A0AA87QCI1_RHIRH</name>
<evidence type="ECO:0000256" key="4">
    <source>
        <dbReference type="ARBA" id="ARBA00023163"/>
    </source>
</evidence>
<dbReference type="SUPFAM" id="SSF53850">
    <property type="entry name" value="Periplasmic binding protein-like II"/>
    <property type="match status" value="1"/>
</dbReference>
<evidence type="ECO:0000313" key="7">
    <source>
        <dbReference type="Proteomes" id="UP000026941"/>
    </source>
</evidence>
<keyword evidence="3" id="KW-0238">DNA-binding</keyword>
<dbReference type="InterPro" id="IPR036390">
    <property type="entry name" value="WH_DNA-bd_sf"/>
</dbReference>
<dbReference type="GO" id="GO:0003700">
    <property type="term" value="F:DNA-binding transcription factor activity"/>
    <property type="evidence" value="ECO:0007669"/>
    <property type="project" value="InterPro"/>
</dbReference>
<evidence type="ECO:0000313" key="6">
    <source>
        <dbReference type="EMBL" id="GAJ92933.1"/>
    </source>
</evidence>
<evidence type="ECO:0000256" key="1">
    <source>
        <dbReference type="ARBA" id="ARBA00009437"/>
    </source>
</evidence>
<reference evidence="6 7" key="1">
    <citation type="submission" date="2014-05" db="EMBL/GenBank/DDBJ databases">
        <title>Whole genome shotgun sequence of Rhizobium rhizogenes NBRC 13257.</title>
        <authorList>
            <person name="Katano-Makiyama Y."/>
            <person name="Hosoyama A."/>
            <person name="Hashimoto M."/>
            <person name="Hosoyama Y."/>
            <person name="Noguchi M."/>
            <person name="Tsuchikane K."/>
            <person name="Kimura A."/>
            <person name="Ohji S."/>
            <person name="Ichikawa N."/>
            <person name="Yamazoe A."/>
            <person name="Fujita N."/>
        </authorList>
    </citation>
    <scope>NUCLEOTIDE SEQUENCE [LARGE SCALE GENOMIC DNA]</scope>
    <source>
        <strain evidence="6 7">NBRC 13257</strain>
    </source>
</reference>